<reference evidence="2" key="1">
    <citation type="submission" date="2021-05" db="EMBL/GenBank/DDBJ databases">
        <authorList>
            <person name="Alioto T."/>
            <person name="Alioto T."/>
            <person name="Gomez Garrido J."/>
        </authorList>
    </citation>
    <scope>NUCLEOTIDE SEQUENCE</scope>
</reference>
<feature type="compositionally biased region" description="Basic and acidic residues" evidence="1">
    <location>
        <begin position="56"/>
        <end position="67"/>
    </location>
</feature>
<accession>A0A8D8RI27</accession>
<organism evidence="2">
    <name type="scientific">Cacopsylla melanoneura</name>
    <dbReference type="NCBI Taxonomy" id="428564"/>
    <lineage>
        <taxon>Eukaryota</taxon>
        <taxon>Metazoa</taxon>
        <taxon>Ecdysozoa</taxon>
        <taxon>Arthropoda</taxon>
        <taxon>Hexapoda</taxon>
        <taxon>Insecta</taxon>
        <taxon>Pterygota</taxon>
        <taxon>Neoptera</taxon>
        <taxon>Paraneoptera</taxon>
        <taxon>Hemiptera</taxon>
        <taxon>Sternorrhyncha</taxon>
        <taxon>Psylloidea</taxon>
        <taxon>Psyllidae</taxon>
        <taxon>Psyllinae</taxon>
        <taxon>Cacopsylla</taxon>
    </lineage>
</organism>
<proteinExistence type="predicted"/>
<name>A0A8D8RI27_9HEMI</name>
<evidence type="ECO:0000256" key="1">
    <source>
        <dbReference type="SAM" id="MobiDB-lite"/>
    </source>
</evidence>
<dbReference type="AlphaFoldDB" id="A0A8D8RI27"/>
<evidence type="ECO:0000313" key="2">
    <source>
        <dbReference type="EMBL" id="CAG6651759.1"/>
    </source>
</evidence>
<sequence>MKILYPNNLQGRNFQNAPMFILSRNMQKDVSIIIKSLVTIDYSSHINLNIKPKGQNMEKDKQPENQEHTLPYSYKSYNRNSGLEQYRSFYWNKRQSKNANRLGAMEAYTF</sequence>
<feature type="region of interest" description="Disordered" evidence="1">
    <location>
        <begin position="53"/>
        <end position="74"/>
    </location>
</feature>
<protein>
    <submittedName>
        <fullName evidence="2">Uncharacterized protein</fullName>
    </submittedName>
</protein>
<dbReference type="EMBL" id="HBUF01168962">
    <property type="protein sequence ID" value="CAG6651759.1"/>
    <property type="molecule type" value="Transcribed_RNA"/>
</dbReference>